<comment type="caution">
    <text evidence="2">The sequence shown here is derived from an EMBL/GenBank/DDBJ whole genome shotgun (WGS) entry which is preliminary data.</text>
</comment>
<evidence type="ECO:0000256" key="1">
    <source>
        <dbReference type="SAM" id="Phobius"/>
    </source>
</evidence>
<feature type="transmembrane region" description="Helical" evidence="1">
    <location>
        <begin position="96"/>
        <end position="115"/>
    </location>
</feature>
<proteinExistence type="predicted"/>
<feature type="transmembrane region" description="Helical" evidence="1">
    <location>
        <begin position="183"/>
        <end position="206"/>
    </location>
</feature>
<reference evidence="3" key="1">
    <citation type="journal article" date="2019" name="Int. J. Syst. Evol. Microbiol.">
        <title>The Global Catalogue of Microorganisms (GCM) 10K type strain sequencing project: providing services to taxonomists for standard genome sequencing and annotation.</title>
        <authorList>
            <consortium name="The Broad Institute Genomics Platform"/>
            <consortium name="The Broad Institute Genome Sequencing Center for Infectious Disease"/>
            <person name="Wu L."/>
            <person name="Ma J."/>
        </authorList>
    </citation>
    <scope>NUCLEOTIDE SEQUENCE [LARGE SCALE GENOMIC DNA]</scope>
    <source>
        <strain evidence="3">TISTR 2466</strain>
    </source>
</reference>
<dbReference type="RefSeq" id="WP_253064970.1">
    <property type="nucleotide sequence ID" value="NZ_JAMXWM010000034.1"/>
</dbReference>
<keyword evidence="1" id="KW-0472">Membrane</keyword>
<evidence type="ECO:0000313" key="3">
    <source>
        <dbReference type="Proteomes" id="UP001597399"/>
    </source>
</evidence>
<name>A0ABW5RXS8_9BACL</name>
<gene>
    <name evidence="2" type="ORF">ACFSUE_01380</name>
</gene>
<keyword evidence="1" id="KW-0812">Transmembrane</keyword>
<dbReference type="Pfam" id="PF07314">
    <property type="entry name" value="Lit"/>
    <property type="match status" value="1"/>
</dbReference>
<dbReference type="InterPro" id="IPR010178">
    <property type="entry name" value="Lit"/>
</dbReference>
<sequence length="213" mass="24578">MPFTNYRFIQWGLAISVAVFIICFAITVTLAFTPLYYFDIRYLNIAEQAGISNAHIVENYNYTILYLLNPFSNVFDLPSLPYSTGGRIHFQDVKRIFTVIEVLFVLSAVISVIGIKKNMNDRNYSFLKPVAIVLTLFTVVPLLMFAIDFNRTFIMFHKLFFRNNYWIFDPDTDPIINILPETFFLHAALLILGIIAICITAIVVIYRKYAADK</sequence>
<keyword evidence="3" id="KW-1185">Reference proteome</keyword>
<accession>A0ABW5RXS8</accession>
<keyword evidence="1" id="KW-1133">Transmembrane helix</keyword>
<dbReference type="Proteomes" id="UP001597399">
    <property type="component" value="Unassembled WGS sequence"/>
</dbReference>
<protein>
    <submittedName>
        <fullName evidence="2">TIGR01906 family membrane protein</fullName>
    </submittedName>
</protein>
<evidence type="ECO:0000313" key="2">
    <source>
        <dbReference type="EMBL" id="MFD2692298.1"/>
    </source>
</evidence>
<feature type="transmembrane region" description="Helical" evidence="1">
    <location>
        <begin position="12"/>
        <end position="37"/>
    </location>
</feature>
<feature type="transmembrane region" description="Helical" evidence="1">
    <location>
        <begin position="127"/>
        <end position="147"/>
    </location>
</feature>
<dbReference type="NCBIfam" id="TIGR01906">
    <property type="entry name" value="integ_TIGR01906"/>
    <property type="match status" value="1"/>
</dbReference>
<organism evidence="2 3">
    <name type="scientific">Sporolactobacillus shoreicorticis</name>
    <dbReference type="NCBI Taxonomy" id="1923877"/>
    <lineage>
        <taxon>Bacteria</taxon>
        <taxon>Bacillati</taxon>
        <taxon>Bacillota</taxon>
        <taxon>Bacilli</taxon>
        <taxon>Bacillales</taxon>
        <taxon>Sporolactobacillaceae</taxon>
        <taxon>Sporolactobacillus</taxon>
    </lineage>
</organism>
<dbReference type="EMBL" id="JBHUMQ010000001">
    <property type="protein sequence ID" value="MFD2692298.1"/>
    <property type="molecule type" value="Genomic_DNA"/>
</dbReference>